<dbReference type="AlphaFoldDB" id="A0A3B3SW59"/>
<reference evidence="1" key="1">
    <citation type="submission" date="2025-08" db="UniProtKB">
        <authorList>
            <consortium name="Ensembl"/>
        </authorList>
    </citation>
    <scope>IDENTIFICATION</scope>
</reference>
<sequence length="47" mass="4913">SRTLLTSDDIQNSARKDFDVQYAELDTVALACSPGPQGPGHPGGDLV</sequence>
<organism evidence="1 2">
    <name type="scientific">Paramormyrops kingsleyae</name>
    <dbReference type="NCBI Taxonomy" id="1676925"/>
    <lineage>
        <taxon>Eukaryota</taxon>
        <taxon>Metazoa</taxon>
        <taxon>Chordata</taxon>
        <taxon>Craniata</taxon>
        <taxon>Vertebrata</taxon>
        <taxon>Euteleostomi</taxon>
        <taxon>Actinopterygii</taxon>
        <taxon>Neopterygii</taxon>
        <taxon>Teleostei</taxon>
        <taxon>Osteoglossocephala</taxon>
        <taxon>Osteoglossomorpha</taxon>
        <taxon>Osteoglossiformes</taxon>
        <taxon>Mormyridae</taxon>
        <taxon>Paramormyrops</taxon>
    </lineage>
</organism>
<proteinExistence type="predicted"/>
<dbReference type="GeneTree" id="ENSGT00980000198620"/>
<dbReference type="STRING" id="1676925.ENSPKIP00000034605"/>
<name>A0A3B3SW59_9TELE</name>
<dbReference type="Ensembl" id="ENSPKIT00000015521.1">
    <property type="protein sequence ID" value="ENSPKIP00000034605.1"/>
    <property type="gene ID" value="ENSPKIG00000013869.1"/>
</dbReference>
<evidence type="ECO:0000313" key="1">
    <source>
        <dbReference type="Ensembl" id="ENSPKIP00000034605.1"/>
    </source>
</evidence>
<keyword evidence="2" id="KW-1185">Reference proteome</keyword>
<dbReference type="Proteomes" id="UP000261540">
    <property type="component" value="Unplaced"/>
</dbReference>
<protein>
    <submittedName>
        <fullName evidence="1">Si:ch211-129p13.1</fullName>
    </submittedName>
</protein>
<evidence type="ECO:0000313" key="2">
    <source>
        <dbReference type="Proteomes" id="UP000261540"/>
    </source>
</evidence>
<accession>A0A3B3SW59</accession>
<reference evidence="1" key="2">
    <citation type="submission" date="2025-09" db="UniProtKB">
        <authorList>
            <consortium name="Ensembl"/>
        </authorList>
    </citation>
    <scope>IDENTIFICATION</scope>
</reference>